<dbReference type="EMBL" id="JBHLTS010000079">
    <property type="protein sequence ID" value="MFC0518711.1"/>
    <property type="molecule type" value="Genomic_DNA"/>
</dbReference>
<dbReference type="InterPro" id="IPR024618">
    <property type="entry name" value="DUF3857"/>
</dbReference>
<dbReference type="RefSeq" id="WP_377026420.1">
    <property type="nucleotide sequence ID" value="NZ_JBHLTS010000079.1"/>
</dbReference>
<evidence type="ECO:0000259" key="2">
    <source>
        <dbReference type="Pfam" id="PF12969"/>
    </source>
</evidence>
<evidence type="ECO:0000313" key="4">
    <source>
        <dbReference type="Proteomes" id="UP001589828"/>
    </source>
</evidence>
<proteinExistence type="predicted"/>
<evidence type="ECO:0000313" key="3">
    <source>
        <dbReference type="EMBL" id="MFC0518711.1"/>
    </source>
</evidence>
<gene>
    <name evidence="3" type="ORF">ACFFGT_31140</name>
</gene>
<keyword evidence="4" id="KW-1185">Reference proteome</keyword>
<dbReference type="Gene3D" id="2.60.120.1130">
    <property type="match status" value="1"/>
</dbReference>
<dbReference type="Proteomes" id="UP001589828">
    <property type="component" value="Unassembled WGS sequence"/>
</dbReference>
<reference evidence="3 4" key="1">
    <citation type="submission" date="2024-09" db="EMBL/GenBank/DDBJ databases">
        <authorList>
            <person name="Sun Q."/>
            <person name="Mori K."/>
        </authorList>
    </citation>
    <scope>NUCLEOTIDE SEQUENCE [LARGE SCALE GENOMIC DNA]</scope>
    <source>
        <strain evidence="3 4">NCAIM B.02415</strain>
    </source>
</reference>
<name>A0ABV6LGW3_9SPHI</name>
<feature type="chain" id="PRO_5047263153" evidence="1">
    <location>
        <begin position="21"/>
        <end position="655"/>
    </location>
</feature>
<dbReference type="Gene3D" id="2.60.40.3140">
    <property type="match status" value="1"/>
</dbReference>
<accession>A0ABV6LGW3</accession>
<dbReference type="Pfam" id="PF12969">
    <property type="entry name" value="DUF3857"/>
    <property type="match status" value="1"/>
</dbReference>
<evidence type="ECO:0000256" key="1">
    <source>
        <dbReference type="SAM" id="SignalP"/>
    </source>
</evidence>
<feature type="signal peptide" evidence="1">
    <location>
        <begin position="1"/>
        <end position="20"/>
    </location>
</feature>
<protein>
    <submittedName>
        <fullName evidence="3">DUF3857 domain-containing protein</fullName>
    </submittedName>
</protein>
<keyword evidence="1" id="KW-0732">Signal</keyword>
<sequence>MIKQTLCLLTALLSIEYVHAQASQIEKEKWAEKPVINKVDSKYDKEAAVIISDKRRVEFVDLSKDMIDEYYTIHKIIHINDDKGIENFNKIYLGVSENADIVEIKARNILPNGKVIELDKNNIKDIKDKNDDVYKIFAMDGLEKGCDVEYYYTYKKATSFFGREVLQQSFPILESSFQVIAPKRLKFEIKPYNFEVPVTDTVLNEKRITQCSFKNTVGAEEEKYANYYANLFRIEYKLSYNQATTTGERLFTWNILAKRLYGLYTGNSDKETKTLADLVKKNGWDAISDETAKIIAVENYIKKTFSYNEDLKSENDNVVEKIIQNKNSGTIGIMRLYSGIFQNLGVKYQFVLTGSRDKFLIDKGFENWNNCDYPIFYFPAENKFMAPTRPDLRYPWINPLWGATNGLYCKSTTLGTFSTAIAEVKEIPLEDYTKSAQSMDVKLAFSNDLDSLIIDEKQIFSGYPSIGYRNAFNFSNDEQRKDIIKDITQRYSNSENLLFSEILNQPFESQGNLPVILHTKAKTGTLIERAGNKLLLKIGMAIGPQIEMYQEKPRQESVDTGFGHTEERKLEVTIPEGYKVSNLNDLKINQTYKDNGELTMGFVSDYELKGNLLVIHIMEEYRKTTYPLSQFADFRKIINASSDFNKVVLVLEKKS</sequence>
<feature type="domain" description="DUF3857" evidence="2">
    <location>
        <begin position="70"/>
        <end position="200"/>
    </location>
</feature>
<organism evidence="3 4">
    <name type="scientific">Mucilaginibacter angelicae</name>
    <dbReference type="NCBI Taxonomy" id="869718"/>
    <lineage>
        <taxon>Bacteria</taxon>
        <taxon>Pseudomonadati</taxon>
        <taxon>Bacteroidota</taxon>
        <taxon>Sphingobacteriia</taxon>
        <taxon>Sphingobacteriales</taxon>
        <taxon>Sphingobacteriaceae</taxon>
        <taxon>Mucilaginibacter</taxon>
    </lineage>
</organism>
<comment type="caution">
    <text evidence="3">The sequence shown here is derived from an EMBL/GenBank/DDBJ whole genome shotgun (WGS) entry which is preliminary data.</text>
</comment>